<evidence type="ECO:0000256" key="5">
    <source>
        <dbReference type="ARBA" id="ARBA00022777"/>
    </source>
</evidence>
<dbReference type="STRING" id="1166073.SAMN05192530_102341"/>
<dbReference type="EMBL" id="FNIT01000002">
    <property type="protein sequence ID" value="SDN89236.1"/>
    <property type="molecule type" value="Genomic_DNA"/>
</dbReference>
<dbReference type="SUPFAM" id="SSF55874">
    <property type="entry name" value="ATPase domain of HSP90 chaperone/DNA topoisomerase II/histidine kinase"/>
    <property type="match status" value="1"/>
</dbReference>
<dbReference type="SMART" id="SM00387">
    <property type="entry name" value="HATPase_c"/>
    <property type="match status" value="1"/>
</dbReference>
<dbReference type="GO" id="GO:0005886">
    <property type="term" value="C:plasma membrane"/>
    <property type="evidence" value="ECO:0007669"/>
    <property type="project" value="TreeGrafter"/>
</dbReference>
<feature type="transmembrane region" description="Helical" evidence="7">
    <location>
        <begin position="113"/>
        <end position="130"/>
    </location>
</feature>
<dbReference type="InterPro" id="IPR003594">
    <property type="entry name" value="HATPase_dom"/>
</dbReference>
<dbReference type="RefSeq" id="WP_090670489.1">
    <property type="nucleotide sequence ID" value="NZ_FNIT01000002.1"/>
</dbReference>
<keyword evidence="7" id="KW-0472">Membrane</keyword>
<keyword evidence="4" id="KW-0547">Nucleotide-binding</keyword>
<name>A0A1H0F3V7_9HYPH</name>
<evidence type="ECO:0000256" key="4">
    <source>
        <dbReference type="ARBA" id="ARBA00022741"/>
    </source>
</evidence>
<organism evidence="9 10">
    <name type="scientific">Aureimonas jatrophae</name>
    <dbReference type="NCBI Taxonomy" id="1166073"/>
    <lineage>
        <taxon>Bacteria</taxon>
        <taxon>Pseudomonadati</taxon>
        <taxon>Pseudomonadota</taxon>
        <taxon>Alphaproteobacteria</taxon>
        <taxon>Hyphomicrobiales</taxon>
        <taxon>Aurantimonadaceae</taxon>
        <taxon>Aureimonas</taxon>
    </lineage>
</organism>
<keyword evidence="10" id="KW-1185">Reference proteome</keyword>
<evidence type="ECO:0000313" key="10">
    <source>
        <dbReference type="Proteomes" id="UP000198793"/>
    </source>
</evidence>
<keyword evidence="7" id="KW-0812">Transmembrane</keyword>
<dbReference type="InterPro" id="IPR036097">
    <property type="entry name" value="HisK_dim/P_sf"/>
</dbReference>
<protein>
    <recommendedName>
        <fullName evidence="2">histidine kinase</fullName>
        <ecNumber evidence="2">2.7.13.3</ecNumber>
    </recommendedName>
</protein>
<feature type="domain" description="Histidine kinase" evidence="8">
    <location>
        <begin position="226"/>
        <end position="433"/>
    </location>
</feature>
<dbReference type="OrthoDB" id="9785252at2"/>
<reference evidence="9 10" key="1">
    <citation type="submission" date="2016-10" db="EMBL/GenBank/DDBJ databases">
        <authorList>
            <person name="de Groot N.N."/>
        </authorList>
    </citation>
    <scope>NUCLEOTIDE SEQUENCE [LARGE SCALE GENOMIC DNA]</scope>
    <source>
        <strain evidence="10">L7-484,KACC 16230,DSM 25025</strain>
    </source>
</reference>
<gene>
    <name evidence="9" type="ORF">SAMN05192530_102341</name>
</gene>
<sequence length="443" mass="48230">MTASDAVRGRDAPVVAPIRESANRQNLLLLTQLRWIAALGQVATILAVRFAIGIDLPLAPMAVVIATLLLVNAASVRSVRGGRPVSNGELFLQLLLDVAALTIQLSLSGGADNPFVILFLLQVILGAVLLEAWSAWTLVAITGTAFLGLMHDRIALAASPDLYAKGILPFHVQGTFIGFLLAAGLLVFFVDKINRNLRLRDRRLGDLARQAAEEEHIVRMGLLASGAAHELGTPLATLAVILNDWRHLPTFRDDPVTAQEMEDMQAQLDRCKSIVTGILLSAGEARGEHIVSTSASHFVDELVAEWRAFRSPRRLDYLNLFRPDERILSDPALKQVIASLFDNAFEASPNWMRVTVRREEERLVLDVEDAGPGFSETMLAEFGKPYRSSKNRAGSGLGLFLVVNVVRKLGGTVEAGNRPDGGARVTLALPLDRLRAEDPDGRR</sequence>
<dbReference type="PANTHER" id="PTHR44936:SF10">
    <property type="entry name" value="SENSOR PROTEIN RSTB"/>
    <property type="match status" value="1"/>
</dbReference>
<dbReference type="EC" id="2.7.13.3" evidence="2"/>
<dbReference type="AlphaFoldDB" id="A0A1H0F3V7"/>
<keyword evidence="7" id="KW-1133">Transmembrane helix</keyword>
<feature type="transmembrane region" description="Helical" evidence="7">
    <location>
        <begin position="33"/>
        <end position="52"/>
    </location>
</feature>
<evidence type="ECO:0000313" key="9">
    <source>
        <dbReference type="EMBL" id="SDN89236.1"/>
    </source>
</evidence>
<proteinExistence type="predicted"/>
<evidence type="ECO:0000256" key="7">
    <source>
        <dbReference type="SAM" id="Phobius"/>
    </source>
</evidence>
<feature type="transmembrane region" description="Helical" evidence="7">
    <location>
        <begin position="170"/>
        <end position="190"/>
    </location>
</feature>
<dbReference type="GO" id="GO:0005524">
    <property type="term" value="F:ATP binding"/>
    <property type="evidence" value="ECO:0007669"/>
    <property type="project" value="UniProtKB-KW"/>
</dbReference>
<dbReference type="Gene3D" id="1.10.287.130">
    <property type="match status" value="1"/>
</dbReference>
<dbReference type="GO" id="GO:0000155">
    <property type="term" value="F:phosphorelay sensor kinase activity"/>
    <property type="evidence" value="ECO:0007669"/>
    <property type="project" value="InterPro"/>
</dbReference>
<dbReference type="PRINTS" id="PR00344">
    <property type="entry name" value="BCTRLSENSOR"/>
</dbReference>
<dbReference type="PROSITE" id="PS50109">
    <property type="entry name" value="HIS_KIN"/>
    <property type="match status" value="1"/>
</dbReference>
<feature type="transmembrane region" description="Helical" evidence="7">
    <location>
        <begin position="58"/>
        <end position="76"/>
    </location>
</feature>
<keyword evidence="5 9" id="KW-0418">Kinase</keyword>
<dbReference type="InterPro" id="IPR050980">
    <property type="entry name" value="2C_sensor_his_kinase"/>
</dbReference>
<keyword evidence="3" id="KW-0808">Transferase</keyword>
<dbReference type="InterPro" id="IPR005467">
    <property type="entry name" value="His_kinase_dom"/>
</dbReference>
<dbReference type="PANTHER" id="PTHR44936">
    <property type="entry name" value="SENSOR PROTEIN CREC"/>
    <property type="match status" value="1"/>
</dbReference>
<dbReference type="Proteomes" id="UP000198793">
    <property type="component" value="Unassembled WGS sequence"/>
</dbReference>
<evidence type="ECO:0000259" key="8">
    <source>
        <dbReference type="PROSITE" id="PS50109"/>
    </source>
</evidence>
<evidence type="ECO:0000256" key="3">
    <source>
        <dbReference type="ARBA" id="ARBA00022679"/>
    </source>
</evidence>
<comment type="catalytic activity">
    <reaction evidence="1">
        <text>ATP + protein L-histidine = ADP + protein N-phospho-L-histidine.</text>
        <dbReference type="EC" id="2.7.13.3"/>
    </reaction>
</comment>
<evidence type="ECO:0000256" key="1">
    <source>
        <dbReference type="ARBA" id="ARBA00000085"/>
    </source>
</evidence>
<dbReference type="InterPro" id="IPR036890">
    <property type="entry name" value="HATPase_C_sf"/>
</dbReference>
<dbReference type="Gene3D" id="3.30.565.10">
    <property type="entry name" value="Histidine kinase-like ATPase, C-terminal domain"/>
    <property type="match status" value="1"/>
</dbReference>
<keyword evidence="6" id="KW-0067">ATP-binding</keyword>
<accession>A0A1H0F3V7</accession>
<dbReference type="Pfam" id="PF02518">
    <property type="entry name" value="HATPase_c"/>
    <property type="match status" value="1"/>
</dbReference>
<dbReference type="SUPFAM" id="SSF47384">
    <property type="entry name" value="Homodimeric domain of signal transducing histidine kinase"/>
    <property type="match status" value="1"/>
</dbReference>
<dbReference type="InterPro" id="IPR004358">
    <property type="entry name" value="Sig_transdc_His_kin-like_C"/>
</dbReference>
<evidence type="ECO:0000256" key="2">
    <source>
        <dbReference type="ARBA" id="ARBA00012438"/>
    </source>
</evidence>
<evidence type="ECO:0000256" key="6">
    <source>
        <dbReference type="ARBA" id="ARBA00022840"/>
    </source>
</evidence>